<name>A0A329ML29_9BACL</name>
<proteinExistence type="predicted"/>
<dbReference type="Pfam" id="PF07833">
    <property type="entry name" value="Cu_amine_oxidN1"/>
    <property type="match status" value="1"/>
</dbReference>
<evidence type="ECO:0000259" key="1">
    <source>
        <dbReference type="Pfam" id="PF07833"/>
    </source>
</evidence>
<keyword evidence="3" id="KW-1185">Reference proteome</keyword>
<evidence type="ECO:0000313" key="3">
    <source>
        <dbReference type="Proteomes" id="UP000250369"/>
    </source>
</evidence>
<dbReference type="SUPFAM" id="SSF55383">
    <property type="entry name" value="Copper amine oxidase, domain N"/>
    <property type="match status" value="1"/>
</dbReference>
<sequence>MRLRSSMKAAVFGSRKSVVAQIGTWGEIGMKIKKMGMLCAMLSFLLLALAGCQTVGGVDITKALVSGADVKSSEGSASVTLELLGNGKPDSDNTAVLKYIELLKKVTINLKEIKTESPELLSAKGEIALSGGVTIPLSLTVGKDKLTVLFDGASKPYVLNLKEALPLDKLLPVELPLDSLGSNPSVMISKLMPFIAKSLPEPSVINVEKATETINNEAVSLNKVHFEVKGKEVAGLIKQFIGNILEDEAGLRELVKMVMNQSSAQGGFDFSGIAVEFIKPMLQDLQANIDTKLAETGFVNDKFSLKSDLFLDSDLYQRKANFELSMSLPELEKDGFTGLKVTGTMDKWNLNKPVTADVIDVSKGALEQTEDTKMAHFIKTLGEDSKLYGLLVKDLQVLKKEIVLQMSDDGKHVPDTLNPFIKEGNTMVPVRFVTERLDADVEWNNDTREVTITDIMTGKKVVLTIDSKSVQVNGQTLNEQQSPEVAPEIVEGSTYVPGAWLARLFDATTAWNNDTRQVTIKKD</sequence>
<dbReference type="EMBL" id="QMFB01000008">
    <property type="protein sequence ID" value="RAV20332.1"/>
    <property type="molecule type" value="Genomic_DNA"/>
</dbReference>
<evidence type="ECO:0000313" key="2">
    <source>
        <dbReference type="EMBL" id="RAV20332.1"/>
    </source>
</evidence>
<reference evidence="2 3" key="1">
    <citation type="journal article" date="2009" name="Int. J. Syst. Evol. Microbiol.">
        <title>Paenibacillus contaminans sp. nov., isolated from a contaminated laboratory plate.</title>
        <authorList>
            <person name="Chou J.H."/>
            <person name="Lee J.H."/>
            <person name="Lin M.C."/>
            <person name="Chang P.S."/>
            <person name="Arun A.B."/>
            <person name="Young C.C."/>
            <person name="Chen W.M."/>
        </authorList>
    </citation>
    <scope>NUCLEOTIDE SEQUENCE [LARGE SCALE GENOMIC DNA]</scope>
    <source>
        <strain evidence="2 3">CKOBP-6</strain>
    </source>
</reference>
<gene>
    <name evidence="2" type="ORF">DQG23_15265</name>
</gene>
<accession>A0A329ML29</accession>
<organism evidence="2 3">
    <name type="scientific">Paenibacillus contaminans</name>
    <dbReference type="NCBI Taxonomy" id="450362"/>
    <lineage>
        <taxon>Bacteria</taxon>
        <taxon>Bacillati</taxon>
        <taxon>Bacillota</taxon>
        <taxon>Bacilli</taxon>
        <taxon>Bacillales</taxon>
        <taxon>Paenibacillaceae</taxon>
        <taxon>Paenibacillus</taxon>
    </lineage>
</organism>
<feature type="domain" description="Copper amine oxidase-like N-terminal" evidence="1">
    <location>
        <begin position="409"/>
        <end position="520"/>
    </location>
</feature>
<comment type="caution">
    <text evidence="2">The sequence shown here is derived from an EMBL/GenBank/DDBJ whole genome shotgun (WGS) entry which is preliminary data.</text>
</comment>
<dbReference type="InterPro" id="IPR036582">
    <property type="entry name" value="Mao_N_sf"/>
</dbReference>
<dbReference type="Gene3D" id="3.30.457.10">
    <property type="entry name" value="Copper amine oxidase-like, N-terminal domain"/>
    <property type="match status" value="1"/>
</dbReference>
<dbReference type="AlphaFoldDB" id="A0A329ML29"/>
<dbReference type="Proteomes" id="UP000250369">
    <property type="component" value="Unassembled WGS sequence"/>
</dbReference>
<dbReference type="InterPro" id="IPR012854">
    <property type="entry name" value="Cu_amine_oxidase-like_N"/>
</dbReference>
<protein>
    <recommendedName>
        <fullName evidence="1">Copper amine oxidase-like N-terminal domain-containing protein</fullName>
    </recommendedName>
</protein>